<dbReference type="PANTHER" id="PTHR47332">
    <property type="entry name" value="SET DOMAIN-CONTAINING PROTEIN 5"/>
    <property type="match status" value="1"/>
</dbReference>
<evidence type="ECO:0000313" key="2">
    <source>
        <dbReference type="EMBL" id="CAK9085213.1"/>
    </source>
</evidence>
<dbReference type="PROSITE" id="PS50280">
    <property type="entry name" value="SET"/>
    <property type="match status" value="1"/>
</dbReference>
<gene>
    <name evidence="2" type="ORF">CCMP2556_LOCUS41385</name>
</gene>
<dbReference type="Pfam" id="PF00856">
    <property type="entry name" value="SET"/>
    <property type="match status" value="1"/>
</dbReference>
<reference evidence="2 3" key="1">
    <citation type="submission" date="2024-02" db="EMBL/GenBank/DDBJ databases">
        <authorList>
            <person name="Chen Y."/>
            <person name="Shah S."/>
            <person name="Dougan E. K."/>
            <person name="Thang M."/>
            <person name="Chan C."/>
        </authorList>
    </citation>
    <scope>NUCLEOTIDE SEQUENCE [LARGE SCALE GENOMIC DNA]</scope>
</reference>
<protein>
    <recommendedName>
        <fullName evidence="1">SET domain-containing protein</fullName>
    </recommendedName>
</protein>
<dbReference type="Proteomes" id="UP001642484">
    <property type="component" value="Unassembled WGS sequence"/>
</dbReference>
<evidence type="ECO:0000313" key="3">
    <source>
        <dbReference type="Proteomes" id="UP001642484"/>
    </source>
</evidence>
<accession>A0ABP0QAE8</accession>
<dbReference type="PANTHER" id="PTHR47332:SF4">
    <property type="entry name" value="SET DOMAIN-CONTAINING PROTEIN 5"/>
    <property type="match status" value="1"/>
</dbReference>
<dbReference type="CDD" id="cd20071">
    <property type="entry name" value="SET_SMYD"/>
    <property type="match status" value="1"/>
</dbReference>
<dbReference type="InterPro" id="IPR046341">
    <property type="entry name" value="SET_dom_sf"/>
</dbReference>
<dbReference type="InterPro" id="IPR001214">
    <property type="entry name" value="SET_dom"/>
</dbReference>
<evidence type="ECO:0000259" key="1">
    <source>
        <dbReference type="PROSITE" id="PS50280"/>
    </source>
</evidence>
<dbReference type="InterPro" id="IPR053185">
    <property type="entry name" value="SET_domain_protein"/>
</dbReference>
<name>A0ABP0QAE8_9DINO</name>
<sequence>MAYETHEEWHETAKLNNRPVSILVRPCAWRVQMPYGPSSYSCGKAARHRMKKIGTLCPRNDAEAPRAQEALKLQVAPGQVLEKVPAIQEPKNTPFAFHYGMDVCIEAGKDKYIHYMDTHEYMVIDEGAYTISALPLIPGAKRRRLLNMALTNLESLQRNLQEDPAVVQVEKEVPEDVEHEPFISGNFRELDGFSRDPVVKSIQQPAKSLRRHWVGGQDGQRVAHGLEEEAKELCVRRPGLGYRAYHALLKEELGNVSLKKVQAALQCLREASAPSLASAAGPPEEKWPPAECGLHLVELPGRGKGYLAMRRFRRGEVLFQDVAFCSALVGEGDMEELATQCEGRPLEEVMDLTYGAETPELHGILQNNVFHCTREVDCCALFLRVARLNHCCRPNAFVDCARSSATVRCLTDIEEQQEILISYVPVSDPRPLRHEKLAGKGFVCDCLRCQEEAAEATLSPCANTDSALKEIEEINDFMRSPAAAQSDTRQLLAKLCAVDQRRRAENVEGGCAVVTLLNNLSNLHFFCAQNLTGTARAEALEAFYDCKKEQMLRYEALHGGAAQRDISYLLALQRLFSLEPGPPQELRSAWLQQLQRASLLQYGELSSWMSPTFASASGASCVGDTGRTRAEDPKPGGVEFGYVREEWRDCNTDIALQAPGSRTNPPTGAALERLPRRLRAPEICYDEESPVFIACLWARLKGFDIQEVERSLCQARADRAEDRSRLLQQITLEDGRREEAQTGGGRCPKIRVQSQLAWADLFNANRSCQSLPGLSHLDPVSTAAGPPGDHVAEAFRFAPSFGIGTCSSTNGGAPGEHVKAETSSFLWIVNMAKDEQLQPDSERVRAFVHKAGALIRPAREVPPRAELPEDESSQIDMGGLIPAWATSYLSSVVAGKAGLELDRRLEARPVDRSWVSETLVEDWSDVMSDDCGLPEVEDVPSLAEISEFLMPGWTDHWDDTELVEEEFDKELSQGSMRGGPGFVSARIGPDDKRVDHACVLFSDPA</sequence>
<proteinExistence type="predicted"/>
<feature type="domain" description="SET" evidence="1">
    <location>
        <begin position="292"/>
        <end position="424"/>
    </location>
</feature>
<keyword evidence="3" id="KW-1185">Reference proteome</keyword>
<dbReference type="EMBL" id="CAXAMN010024273">
    <property type="protein sequence ID" value="CAK9085213.1"/>
    <property type="molecule type" value="Genomic_DNA"/>
</dbReference>
<dbReference type="SUPFAM" id="SSF82199">
    <property type="entry name" value="SET domain"/>
    <property type="match status" value="1"/>
</dbReference>
<organism evidence="2 3">
    <name type="scientific">Durusdinium trenchii</name>
    <dbReference type="NCBI Taxonomy" id="1381693"/>
    <lineage>
        <taxon>Eukaryota</taxon>
        <taxon>Sar</taxon>
        <taxon>Alveolata</taxon>
        <taxon>Dinophyceae</taxon>
        <taxon>Suessiales</taxon>
        <taxon>Symbiodiniaceae</taxon>
        <taxon>Durusdinium</taxon>
    </lineage>
</organism>
<dbReference type="Gene3D" id="2.170.270.10">
    <property type="entry name" value="SET domain"/>
    <property type="match status" value="1"/>
</dbReference>
<comment type="caution">
    <text evidence="2">The sequence shown here is derived from an EMBL/GenBank/DDBJ whole genome shotgun (WGS) entry which is preliminary data.</text>
</comment>